<dbReference type="PANTHER" id="PTHR22699">
    <property type="entry name" value="THIOREDOXIN DOMAIN-CONTAINING PROTEIN 16"/>
    <property type="match status" value="1"/>
</dbReference>
<name>A0A9F2WJS2_PYTBI</name>
<dbReference type="Proteomes" id="UP000695026">
    <property type="component" value="Unplaced"/>
</dbReference>
<dbReference type="KEGG" id="pbi:103057449"/>
<dbReference type="OrthoDB" id="427280at2759"/>
<evidence type="ECO:0000256" key="1">
    <source>
        <dbReference type="SAM" id="MobiDB-lite"/>
    </source>
</evidence>
<proteinExistence type="predicted"/>
<sequence length="288" mass="32772">REAFIEAGRILNGYVTTRIYYEEDAAVLSHKYNVLLPALLFAKPATQQRNAIHLSQYNTQDIVKVIRHALLETFPEITVESLPDYFQLKKPLLILFSDGVPAKREEEEMKRVAIGEHHKTFIACWLNLKNTPVGRSILKVYFGNLVPPVPLLLWISLHSGGHVFVFPSDQSISETSILAWIEKLKIKQDVPRATLSDEEWKPRLPAYDFLSMMEPTLPEFTIYTQGSINTHQEEVLGEKKAEAAVTKKPTEGSTMEELKQKKPTGRVLRRTAPHLGAKEKQAKHHSEL</sequence>
<dbReference type="AlphaFoldDB" id="A0A9F2WJS2"/>
<dbReference type="Gene3D" id="3.40.30.10">
    <property type="entry name" value="Glutaredoxin"/>
    <property type="match status" value="1"/>
</dbReference>
<dbReference type="GeneID" id="103057449"/>
<organism evidence="2 3">
    <name type="scientific">Python bivittatus</name>
    <name type="common">Burmese python</name>
    <name type="synonym">Python molurus bivittatus</name>
    <dbReference type="NCBI Taxonomy" id="176946"/>
    <lineage>
        <taxon>Eukaryota</taxon>
        <taxon>Metazoa</taxon>
        <taxon>Chordata</taxon>
        <taxon>Craniata</taxon>
        <taxon>Vertebrata</taxon>
        <taxon>Euteleostomi</taxon>
        <taxon>Lepidosauria</taxon>
        <taxon>Squamata</taxon>
        <taxon>Bifurcata</taxon>
        <taxon>Unidentata</taxon>
        <taxon>Episquamata</taxon>
        <taxon>Toxicofera</taxon>
        <taxon>Serpentes</taxon>
        <taxon>Henophidia</taxon>
        <taxon>Pythonidae</taxon>
        <taxon>Python</taxon>
    </lineage>
</organism>
<feature type="non-terminal residue" evidence="3">
    <location>
        <position position="1"/>
    </location>
</feature>
<protein>
    <submittedName>
        <fullName evidence="3">Thioredoxin domain-containing protein 16-like</fullName>
    </submittedName>
</protein>
<feature type="compositionally biased region" description="Basic and acidic residues" evidence="1">
    <location>
        <begin position="276"/>
        <end position="288"/>
    </location>
</feature>
<accession>A0A9F2WJS2</accession>
<evidence type="ECO:0000313" key="3">
    <source>
        <dbReference type="RefSeq" id="XP_007438414.1"/>
    </source>
</evidence>
<feature type="region of interest" description="Disordered" evidence="1">
    <location>
        <begin position="241"/>
        <end position="288"/>
    </location>
</feature>
<keyword evidence="2" id="KW-1185">Reference proteome</keyword>
<feature type="compositionally biased region" description="Basic residues" evidence="1">
    <location>
        <begin position="261"/>
        <end position="272"/>
    </location>
</feature>
<dbReference type="InterPro" id="IPR040090">
    <property type="entry name" value="TXNDC16"/>
</dbReference>
<evidence type="ECO:0000313" key="2">
    <source>
        <dbReference type="Proteomes" id="UP000695026"/>
    </source>
</evidence>
<dbReference type="RefSeq" id="XP_007438414.1">
    <property type="nucleotide sequence ID" value="XM_007438352.3"/>
</dbReference>
<dbReference type="Pfam" id="PF13848">
    <property type="entry name" value="Thioredoxin_6"/>
    <property type="match status" value="1"/>
</dbReference>
<gene>
    <name evidence="3" type="primary">LOC103057449</name>
</gene>
<reference evidence="3" key="1">
    <citation type="submission" date="2025-08" db="UniProtKB">
        <authorList>
            <consortium name="RefSeq"/>
        </authorList>
    </citation>
    <scope>IDENTIFICATION</scope>
    <source>
        <tissue evidence="3">Liver</tissue>
    </source>
</reference>
<dbReference type="PANTHER" id="PTHR22699:SF1">
    <property type="entry name" value="THIOREDOXIN DOMAIN-CONTAINING PROTEIN 16"/>
    <property type="match status" value="1"/>
</dbReference>